<feature type="compositionally biased region" description="Low complexity" evidence="1">
    <location>
        <begin position="106"/>
        <end position="131"/>
    </location>
</feature>
<protein>
    <submittedName>
        <fullName evidence="2">Uncharacterized protein</fullName>
    </submittedName>
</protein>
<gene>
    <name evidence="2" type="ORF">GPECTOR_15g479</name>
</gene>
<feature type="compositionally biased region" description="Polar residues" evidence="1">
    <location>
        <begin position="86"/>
        <end position="104"/>
    </location>
</feature>
<keyword evidence="3" id="KW-1185">Reference proteome</keyword>
<dbReference type="AlphaFoldDB" id="A0A150GLS8"/>
<dbReference type="Proteomes" id="UP000075714">
    <property type="component" value="Unassembled WGS sequence"/>
</dbReference>
<reference evidence="3" key="1">
    <citation type="journal article" date="2016" name="Nat. Commun.">
        <title>The Gonium pectorale genome demonstrates co-option of cell cycle regulation during the evolution of multicellularity.</title>
        <authorList>
            <person name="Hanschen E.R."/>
            <person name="Marriage T.N."/>
            <person name="Ferris P.J."/>
            <person name="Hamaji T."/>
            <person name="Toyoda A."/>
            <person name="Fujiyama A."/>
            <person name="Neme R."/>
            <person name="Noguchi H."/>
            <person name="Minakuchi Y."/>
            <person name="Suzuki M."/>
            <person name="Kawai-Toyooka H."/>
            <person name="Smith D.R."/>
            <person name="Sparks H."/>
            <person name="Anderson J."/>
            <person name="Bakaric R."/>
            <person name="Luria V."/>
            <person name="Karger A."/>
            <person name="Kirschner M.W."/>
            <person name="Durand P.M."/>
            <person name="Michod R.E."/>
            <person name="Nozaki H."/>
            <person name="Olson B.J."/>
        </authorList>
    </citation>
    <scope>NUCLEOTIDE SEQUENCE [LARGE SCALE GENOMIC DNA]</scope>
    <source>
        <strain evidence="3">NIES-2863</strain>
    </source>
</reference>
<comment type="caution">
    <text evidence="2">The sequence shown here is derived from an EMBL/GenBank/DDBJ whole genome shotgun (WGS) entry which is preliminary data.</text>
</comment>
<proteinExistence type="predicted"/>
<organism evidence="2 3">
    <name type="scientific">Gonium pectorale</name>
    <name type="common">Green alga</name>
    <dbReference type="NCBI Taxonomy" id="33097"/>
    <lineage>
        <taxon>Eukaryota</taxon>
        <taxon>Viridiplantae</taxon>
        <taxon>Chlorophyta</taxon>
        <taxon>core chlorophytes</taxon>
        <taxon>Chlorophyceae</taxon>
        <taxon>CS clade</taxon>
        <taxon>Chlamydomonadales</taxon>
        <taxon>Volvocaceae</taxon>
        <taxon>Gonium</taxon>
    </lineage>
</organism>
<sequence length="201" mass="20213">MFAVGNGGSNAGGIGSSGWGRGGGGGDAGHGSSGDFGDGAAPRFTPLMCRALLGGLFLTVVMAVSPPPSHATPGIFSRGSPPPESMLSTSAPSHHGTGSLSGLANSLERSSWGGASSSLSRRGSATSSPSRPRSKVMHVACKGSTLVVPLPASGAPNEAAGTALHLWQRPKVVEAPIQLSESEARMLASRQNRVRDSLFVQ</sequence>
<evidence type="ECO:0000256" key="1">
    <source>
        <dbReference type="SAM" id="MobiDB-lite"/>
    </source>
</evidence>
<accession>A0A150GLS8</accession>
<name>A0A150GLS8_GONPE</name>
<feature type="region of interest" description="Disordered" evidence="1">
    <location>
        <begin position="1"/>
        <end position="34"/>
    </location>
</feature>
<evidence type="ECO:0000313" key="2">
    <source>
        <dbReference type="EMBL" id="KXZ50793.1"/>
    </source>
</evidence>
<evidence type="ECO:0000313" key="3">
    <source>
        <dbReference type="Proteomes" id="UP000075714"/>
    </source>
</evidence>
<dbReference type="OrthoDB" id="532602at2759"/>
<dbReference type="EMBL" id="LSYV01000016">
    <property type="protein sequence ID" value="KXZ50793.1"/>
    <property type="molecule type" value="Genomic_DNA"/>
</dbReference>
<feature type="region of interest" description="Disordered" evidence="1">
    <location>
        <begin position="70"/>
        <end position="135"/>
    </location>
</feature>